<dbReference type="Proteomes" id="UP000318288">
    <property type="component" value="Unassembled WGS sequence"/>
</dbReference>
<gene>
    <name evidence="3" type="ORF">Poly51_56940</name>
</gene>
<dbReference type="InterPro" id="IPR011464">
    <property type="entry name" value="DUF1570"/>
</dbReference>
<keyword evidence="4" id="KW-1185">Reference proteome</keyword>
<sequence length="357" mass="40898" precursor="true">MPRLVTLVIVCIFLPAVANVAAVETVRFNDGAVERSVVGKLLVEAQNGDVMIQADDGRIWTIEIDDLIDRKSDDTELVPIDKDQAAKRLLDELGDGFAVYQTQNYVILYNGDERYARQVGGLFEKLHRGFFTFWKNQRWELPEPEFPLVAVVLRDHQAFLSHAGNEIGTRAESVIGYYNLATNHMTTFNVPNWERNVATIIHEATHQLAYNSGMQQRFADNPIWVSEGLAMFFETPDMKNPGNWRSIGAVNRVKLAHWQKYVRYRPDESLATLLSDDTRFLNQATATEAYAEGWALTYFLITTKREEYIEYLKKLSEGKPAAVQTPRARIQMFEEAFETTLADLDKTFVNYMRRVRG</sequence>
<dbReference type="OrthoDB" id="291356at2"/>
<dbReference type="RefSeq" id="WP_146462081.1">
    <property type="nucleotide sequence ID" value="NZ_SJPW01000008.1"/>
</dbReference>
<dbReference type="Pfam" id="PF07607">
    <property type="entry name" value="DUF1570"/>
    <property type="match status" value="1"/>
</dbReference>
<feature type="domain" description="DUF1570" evidence="2">
    <location>
        <begin position="196"/>
        <end position="320"/>
    </location>
</feature>
<feature type="signal peptide" evidence="1">
    <location>
        <begin position="1"/>
        <end position="18"/>
    </location>
</feature>
<evidence type="ECO:0000256" key="1">
    <source>
        <dbReference type="SAM" id="SignalP"/>
    </source>
</evidence>
<accession>A0A5C6EBM6</accession>
<name>A0A5C6EBM6_9BACT</name>
<reference evidence="3 4" key="1">
    <citation type="submission" date="2019-02" db="EMBL/GenBank/DDBJ databases">
        <title>Deep-cultivation of Planctomycetes and their phenomic and genomic characterization uncovers novel biology.</title>
        <authorList>
            <person name="Wiegand S."/>
            <person name="Jogler M."/>
            <person name="Boedeker C."/>
            <person name="Pinto D."/>
            <person name="Vollmers J."/>
            <person name="Rivas-Marin E."/>
            <person name="Kohn T."/>
            <person name="Peeters S.H."/>
            <person name="Heuer A."/>
            <person name="Rast P."/>
            <person name="Oberbeckmann S."/>
            <person name="Bunk B."/>
            <person name="Jeske O."/>
            <person name="Meyerdierks A."/>
            <person name="Storesund J.E."/>
            <person name="Kallscheuer N."/>
            <person name="Luecker S."/>
            <person name="Lage O.M."/>
            <person name="Pohl T."/>
            <person name="Merkel B.J."/>
            <person name="Hornburger P."/>
            <person name="Mueller R.-W."/>
            <person name="Bruemmer F."/>
            <person name="Labrenz M."/>
            <person name="Spormann A.M."/>
            <person name="Op Den Camp H."/>
            <person name="Overmann J."/>
            <person name="Amann R."/>
            <person name="Jetten M.S.M."/>
            <person name="Mascher T."/>
            <person name="Medema M.H."/>
            <person name="Devos D.P."/>
            <person name="Kaster A.-K."/>
            <person name="Ovreas L."/>
            <person name="Rohde M."/>
            <person name="Galperin M.Y."/>
            <person name="Jogler C."/>
        </authorList>
    </citation>
    <scope>NUCLEOTIDE SEQUENCE [LARGE SCALE GENOMIC DNA]</scope>
    <source>
        <strain evidence="3 4">Poly51</strain>
    </source>
</reference>
<evidence type="ECO:0000259" key="2">
    <source>
        <dbReference type="Pfam" id="PF07607"/>
    </source>
</evidence>
<dbReference type="EMBL" id="SJPW01000008">
    <property type="protein sequence ID" value="TWU46298.1"/>
    <property type="molecule type" value="Genomic_DNA"/>
</dbReference>
<organism evidence="3 4">
    <name type="scientific">Rubripirellula tenax</name>
    <dbReference type="NCBI Taxonomy" id="2528015"/>
    <lineage>
        <taxon>Bacteria</taxon>
        <taxon>Pseudomonadati</taxon>
        <taxon>Planctomycetota</taxon>
        <taxon>Planctomycetia</taxon>
        <taxon>Pirellulales</taxon>
        <taxon>Pirellulaceae</taxon>
        <taxon>Rubripirellula</taxon>
    </lineage>
</organism>
<protein>
    <recommendedName>
        <fullName evidence="2">DUF1570 domain-containing protein</fullName>
    </recommendedName>
</protein>
<evidence type="ECO:0000313" key="3">
    <source>
        <dbReference type="EMBL" id="TWU46298.1"/>
    </source>
</evidence>
<dbReference type="AlphaFoldDB" id="A0A5C6EBM6"/>
<keyword evidence="1" id="KW-0732">Signal</keyword>
<evidence type="ECO:0000313" key="4">
    <source>
        <dbReference type="Proteomes" id="UP000318288"/>
    </source>
</evidence>
<proteinExistence type="predicted"/>
<feature type="chain" id="PRO_5022893748" description="DUF1570 domain-containing protein" evidence="1">
    <location>
        <begin position="19"/>
        <end position="357"/>
    </location>
</feature>
<comment type="caution">
    <text evidence="3">The sequence shown here is derived from an EMBL/GenBank/DDBJ whole genome shotgun (WGS) entry which is preliminary data.</text>
</comment>